<dbReference type="AlphaFoldDB" id="A0A0F6TAW2"/>
<dbReference type="OrthoDB" id="4481397at2"/>
<dbReference type="HOGENOM" id="CLU_157908_0_0_11"/>
<proteinExistence type="predicted"/>
<keyword evidence="3" id="KW-1185">Reference proteome</keyword>
<feature type="transmembrane region" description="Helical" evidence="1">
    <location>
        <begin position="6"/>
        <end position="24"/>
    </location>
</feature>
<evidence type="ECO:0000313" key="2">
    <source>
        <dbReference type="EMBL" id="AKE38649.1"/>
    </source>
</evidence>
<name>A0A0F6TAW2_9CORY</name>
<reference evidence="2 3" key="1">
    <citation type="journal article" date="2015" name="Genome Announc.">
        <title>Complete Genome Sequence of Corynebacterium camporealensis DSM 44610, Isolated from the Milk of a Manchega Sheep with Subclinical Mastitis.</title>
        <authorList>
            <person name="Ruckert C."/>
            <person name="Albersmeier A."/>
            <person name="Winkler A."/>
            <person name="Tauch A."/>
        </authorList>
    </citation>
    <scope>NUCLEOTIDE SEQUENCE [LARGE SCALE GENOMIC DNA]</scope>
    <source>
        <strain evidence="2 3">DSM 44610</strain>
    </source>
</reference>
<dbReference type="PATRIC" id="fig|161896.4.peg.660"/>
<dbReference type="InterPro" id="IPR025962">
    <property type="entry name" value="SdpI/YhfL"/>
</dbReference>
<accession>A0A0F6TAW2</accession>
<dbReference type="Pfam" id="PF13630">
    <property type="entry name" value="SdpI"/>
    <property type="match status" value="1"/>
</dbReference>
<gene>
    <name evidence="2" type="ORF">UL81_03345</name>
</gene>
<evidence type="ECO:0000313" key="3">
    <source>
        <dbReference type="Proteomes" id="UP000033566"/>
    </source>
</evidence>
<dbReference type="EMBL" id="CP011311">
    <property type="protein sequence ID" value="AKE38649.1"/>
    <property type="molecule type" value="Genomic_DNA"/>
</dbReference>
<dbReference type="Proteomes" id="UP000033566">
    <property type="component" value="Chromosome"/>
</dbReference>
<organism evidence="2 3">
    <name type="scientific">Corynebacterium camporealensis</name>
    <dbReference type="NCBI Taxonomy" id="161896"/>
    <lineage>
        <taxon>Bacteria</taxon>
        <taxon>Bacillati</taxon>
        <taxon>Actinomycetota</taxon>
        <taxon>Actinomycetes</taxon>
        <taxon>Mycobacteriales</taxon>
        <taxon>Corynebacteriaceae</taxon>
        <taxon>Corynebacterium</taxon>
    </lineage>
</organism>
<sequence>MTVYSIIMAVTWLLAGSLMLWVGAKADQGTLKLNNLVGIQTATLLRDEKTWAKGHKEAAGFLKASGVPMLIGGIACLFVDDALIGWLSIPAVFFLLALIFLATMRAHAAVKE</sequence>
<protein>
    <submittedName>
        <fullName evidence="2">SdpI/YhfL protein family</fullName>
    </submittedName>
</protein>
<dbReference type="KEGG" id="ccj:UL81_03345"/>
<keyword evidence="1" id="KW-0472">Membrane</keyword>
<keyword evidence="1" id="KW-0812">Transmembrane</keyword>
<keyword evidence="1" id="KW-1133">Transmembrane helix</keyword>
<evidence type="ECO:0000256" key="1">
    <source>
        <dbReference type="SAM" id="Phobius"/>
    </source>
</evidence>
<feature type="transmembrane region" description="Helical" evidence="1">
    <location>
        <begin position="84"/>
        <end position="104"/>
    </location>
</feature>